<accession>A0A5J4WA97</accession>
<dbReference type="EMBL" id="SNRW01002734">
    <property type="protein sequence ID" value="KAA6391871.1"/>
    <property type="molecule type" value="Genomic_DNA"/>
</dbReference>
<proteinExistence type="predicted"/>
<evidence type="ECO:0000313" key="3">
    <source>
        <dbReference type="Proteomes" id="UP000324800"/>
    </source>
</evidence>
<protein>
    <submittedName>
        <fullName evidence="2">Uncharacterized protein</fullName>
    </submittedName>
</protein>
<feature type="region of interest" description="Disordered" evidence="1">
    <location>
        <begin position="32"/>
        <end position="60"/>
    </location>
</feature>
<reference evidence="2 3" key="1">
    <citation type="submission" date="2019-03" db="EMBL/GenBank/DDBJ databases">
        <title>Single cell metagenomics reveals metabolic interactions within the superorganism composed of flagellate Streblomastix strix and complex community of Bacteroidetes bacteria on its surface.</title>
        <authorList>
            <person name="Treitli S.C."/>
            <person name="Kolisko M."/>
            <person name="Husnik F."/>
            <person name="Keeling P."/>
            <person name="Hampl V."/>
        </authorList>
    </citation>
    <scope>NUCLEOTIDE SEQUENCE [LARGE SCALE GENOMIC DNA]</scope>
    <source>
        <strain evidence="2">ST1C</strain>
    </source>
</reference>
<evidence type="ECO:0000313" key="2">
    <source>
        <dbReference type="EMBL" id="KAA6391871.1"/>
    </source>
</evidence>
<gene>
    <name evidence="2" type="ORF">EZS28_012603</name>
</gene>
<dbReference type="AlphaFoldDB" id="A0A5J4WA97"/>
<sequence length="110" mass="11950">MHYKKDNQQNQNDNLVSINLVTQIASFPNFDSKAARPLNQDPNQPVKGLQATTGGQGGLGPHLVGGLGAMDSQARVWSSCPRQGLLVRSSTRWGKEGSTTFQDNYKGTTY</sequence>
<evidence type="ECO:0000256" key="1">
    <source>
        <dbReference type="SAM" id="MobiDB-lite"/>
    </source>
</evidence>
<comment type="caution">
    <text evidence="2">The sequence shown here is derived from an EMBL/GenBank/DDBJ whole genome shotgun (WGS) entry which is preliminary data.</text>
</comment>
<dbReference type="Proteomes" id="UP000324800">
    <property type="component" value="Unassembled WGS sequence"/>
</dbReference>
<feature type="region of interest" description="Disordered" evidence="1">
    <location>
        <begin position="91"/>
        <end position="110"/>
    </location>
</feature>
<organism evidence="2 3">
    <name type="scientific">Streblomastix strix</name>
    <dbReference type="NCBI Taxonomy" id="222440"/>
    <lineage>
        <taxon>Eukaryota</taxon>
        <taxon>Metamonada</taxon>
        <taxon>Preaxostyla</taxon>
        <taxon>Oxymonadida</taxon>
        <taxon>Streblomastigidae</taxon>
        <taxon>Streblomastix</taxon>
    </lineage>
</organism>
<name>A0A5J4WA97_9EUKA</name>